<keyword evidence="2" id="KW-1185">Reference proteome</keyword>
<proteinExistence type="predicted"/>
<evidence type="ECO:0000313" key="1">
    <source>
        <dbReference type="EMBL" id="KAB2384762.1"/>
    </source>
</evidence>
<sequence length="404" mass="42333">MTRTDTTMYLPDGQPVFQPVQPRTWVDAAATVPGDPVKAWYLMHDVAGAVAWQRKPAMFQGVTSVAQGINSSTWSPIGGYDELVDTHGGHNDGTNTSRYYAPQSSAVSAGSGGDWYLASGYIPFDSSSATNVFIAGLRVNGGTVFEGQKQPSAAGHAVDCMVMDLVQLNGRNDNYVELCAWQNTGVLVNTLVSGKSPSFTVRWVGADPAWAGIATPALPALPHTWTDTDIVTGSATGAGKVPLNTEIRDLVNFLHNPPLARLTSQGTTQTIPPGASTWTSINFTAAGETLDNYGGWAAATPSRYVCKRAGLYLLYGLAAVAEPASPAGYRAARLLINGTTAYAGGSCFPATGTTAGTALPAVAQVRLAVNDYVEVQMLQTQGAALSVKDGVGDASRLVAVWKSR</sequence>
<dbReference type="EMBL" id="WBMR01000019">
    <property type="protein sequence ID" value="KAB2384762.1"/>
    <property type="molecule type" value="Genomic_DNA"/>
</dbReference>
<accession>A0A6L3VZ97</accession>
<organism evidence="1 2">
    <name type="scientific">Actinomadura montaniterrae</name>
    <dbReference type="NCBI Taxonomy" id="1803903"/>
    <lineage>
        <taxon>Bacteria</taxon>
        <taxon>Bacillati</taxon>
        <taxon>Actinomycetota</taxon>
        <taxon>Actinomycetes</taxon>
        <taxon>Streptosporangiales</taxon>
        <taxon>Thermomonosporaceae</taxon>
        <taxon>Actinomadura</taxon>
    </lineage>
</organism>
<reference evidence="1 2" key="1">
    <citation type="submission" date="2019-09" db="EMBL/GenBank/DDBJ databases">
        <title>Actinomadura physcomitrii sp. nov., a novel actinomycete isolated from moss [Physcomitrium sphaericum (Ludw) Fuernr].</title>
        <authorList>
            <person name="Liu C."/>
            <person name="Zhuang X."/>
        </authorList>
    </citation>
    <scope>NUCLEOTIDE SEQUENCE [LARGE SCALE GENOMIC DNA]</scope>
    <source>
        <strain evidence="1 2">CYP1-1B</strain>
    </source>
</reference>
<dbReference type="Proteomes" id="UP000483004">
    <property type="component" value="Unassembled WGS sequence"/>
</dbReference>
<evidence type="ECO:0000313" key="2">
    <source>
        <dbReference type="Proteomes" id="UP000483004"/>
    </source>
</evidence>
<name>A0A6L3VZ97_9ACTN</name>
<protein>
    <submittedName>
        <fullName evidence="1">Uncharacterized protein</fullName>
    </submittedName>
</protein>
<dbReference type="OrthoDB" id="3469224at2"/>
<comment type="caution">
    <text evidence="1">The sequence shown here is derived from an EMBL/GenBank/DDBJ whole genome shotgun (WGS) entry which is preliminary data.</text>
</comment>
<dbReference type="RefSeq" id="WP_151539717.1">
    <property type="nucleotide sequence ID" value="NZ_WBMR01000019.1"/>
</dbReference>
<dbReference type="AlphaFoldDB" id="A0A6L3VZ97"/>
<gene>
    <name evidence="1" type="ORF">F9B16_09955</name>
</gene>